<dbReference type="Pfam" id="PF02567">
    <property type="entry name" value="PhzC-PhzF"/>
    <property type="match status" value="1"/>
</dbReference>
<organism evidence="2 3">
    <name type="scientific">Nocardiopsis algeriensis</name>
    <dbReference type="NCBI Taxonomy" id="1478215"/>
    <lineage>
        <taxon>Bacteria</taxon>
        <taxon>Bacillati</taxon>
        <taxon>Actinomycetota</taxon>
        <taxon>Actinomycetes</taxon>
        <taxon>Streptosporangiales</taxon>
        <taxon>Nocardiopsidaceae</taxon>
        <taxon>Nocardiopsis</taxon>
    </lineage>
</organism>
<dbReference type="PIRSF" id="PIRSF016184">
    <property type="entry name" value="PhzC_PhzF"/>
    <property type="match status" value="1"/>
</dbReference>
<proteinExistence type="predicted"/>
<dbReference type="InterPro" id="IPR003719">
    <property type="entry name" value="Phenazine_PhzF-like"/>
</dbReference>
<sequence length="269" mass="28609">MARARVDMFGSSPGMGSALDVLVPDGLQPWDETAVAAHARDTDAHETALVTSCAERTFETRIFHPDGESPFGTHSLAGVAAHLVASGRLRPGSDPVARSTPDGLQRVWTDGHRVRVPFHGPAVHHGVSIGPGLVSRYADRAIESGVGRRFTLVRVDEDPRNLPAPDLRLMRESGLSDLTLFRWDRDRRHVSARVFAPGFGFPEDSGCLPAASALAVAVLSLDPASHGVPMVVTQVTARGTASVFDCVGSVVGGTADLEVAGKVWAVDRW</sequence>
<dbReference type="AlphaFoldDB" id="A0A841IWI4"/>
<feature type="active site" evidence="1">
    <location>
        <position position="46"/>
    </location>
</feature>
<evidence type="ECO:0000313" key="3">
    <source>
        <dbReference type="Proteomes" id="UP000536604"/>
    </source>
</evidence>
<dbReference type="RefSeq" id="WP_184291766.1">
    <property type="nucleotide sequence ID" value="NZ_JACHJO010000007.1"/>
</dbReference>
<dbReference type="Proteomes" id="UP000536604">
    <property type="component" value="Unassembled WGS sequence"/>
</dbReference>
<dbReference type="SUPFAM" id="SSF54506">
    <property type="entry name" value="Diaminopimelate epimerase-like"/>
    <property type="match status" value="1"/>
</dbReference>
<protein>
    <submittedName>
        <fullName evidence="2">Putative PhzF superfamily epimerase YddE/YHI9</fullName>
    </submittedName>
</protein>
<dbReference type="EMBL" id="JACHJO010000007">
    <property type="protein sequence ID" value="MBB6120568.1"/>
    <property type="molecule type" value="Genomic_DNA"/>
</dbReference>
<keyword evidence="3" id="KW-1185">Reference proteome</keyword>
<accession>A0A841IWI4</accession>
<reference evidence="2 3" key="1">
    <citation type="submission" date="2020-08" db="EMBL/GenBank/DDBJ databases">
        <title>Genomic Encyclopedia of Type Strains, Phase III (KMG-III): the genomes of soil and plant-associated and newly described type strains.</title>
        <authorList>
            <person name="Whitman W."/>
        </authorList>
    </citation>
    <scope>NUCLEOTIDE SEQUENCE [LARGE SCALE GENOMIC DNA]</scope>
    <source>
        <strain evidence="2 3">CECT 8712</strain>
    </source>
</reference>
<evidence type="ECO:0000313" key="2">
    <source>
        <dbReference type="EMBL" id="MBB6120568.1"/>
    </source>
</evidence>
<dbReference type="GO" id="GO:0003824">
    <property type="term" value="F:catalytic activity"/>
    <property type="evidence" value="ECO:0007669"/>
    <property type="project" value="InterPro"/>
</dbReference>
<name>A0A841IWI4_9ACTN</name>
<gene>
    <name evidence="2" type="ORF">FHS13_002525</name>
</gene>
<dbReference type="Gene3D" id="3.10.310.10">
    <property type="entry name" value="Diaminopimelate Epimerase, Chain A, domain 1"/>
    <property type="match status" value="2"/>
</dbReference>
<evidence type="ECO:0000256" key="1">
    <source>
        <dbReference type="PIRSR" id="PIRSR016184-1"/>
    </source>
</evidence>
<comment type="caution">
    <text evidence="2">The sequence shown here is derived from an EMBL/GenBank/DDBJ whole genome shotgun (WGS) entry which is preliminary data.</text>
</comment>